<keyword evidence="2" id="KW-1185">Reference proteome</keyword>
<organism evidence="1 2">
    <name type="scientific">Cryobacterium melibiosiphilum</name>
    <dbReference type="NCBI Taxonomy" id="995039"/>
    <lineage>
        <taxon>Bacteria</taxon>
        <taxon>Bacillati</taxon>
        <taxon>Actinomycetota</taxon>
        <taxon>Actinomycetes</taxon>
        <taxon>Micrococcales</taxon>
        <taxon>Microbacteriaceae</taxon>
        <taxon>Cryobacterium</taxon>
    </lineage>
</organism>
<sequence length="93" mass="9920">MTSRDDLISPSVLVWDSWREVTPTTIEVTFLAGPASCTGIHATVTEATKDVTLDLTEGALPGSTDCQAIALTTTTRVSLTQPLDDRQVRQSAS</sequence>
<accession>A0A3A5MVJ3</accession>
<dbReference type="OrthoDB" id="3383849at2"/>
<name>A0A3A5MVJ3_9MICO</name>
<gene>
    <name evidence="1" type="ORF">D6T64_02295</name>
</gene>
<evidence type="ECO:0000313" key="2">
    <source>
        <dbReference type="Proteomes" id="UP000272015"/>
    </source>
</evidence>
<proteinExistence type="predicted"/>
<dbReference type="Proteomes" id="UP000272015">
    <property type="component" value="Unassembled WGS sequence"/>
</dbReference>
<protein>
    <submittedName>
        <fullName evidence="1">Uncharacterized protein</fullName>
    </submittedName>
</protein>
<comment type="caution">
    <text evidence="1">The sequence shown here is derived from an EMBL/GenBank/DDBJ whole genome shotgun (WGS) entry which is preliminary data.</text>
</comment>
<evidence type="ECO:0000313" key="1">
    <source>
        <dbReference type="EMBL" id="RJT91218.1"/>
    </source>
</evidence>
<dbReference type="EMBL" id="QZVS01000050">
    <property type="protein sequence ID" value="RJT91218.1"/>
    <property type="molecule type" value="Genomic_DNA"/>
</dbReference>
<dbReference type="AlphaFoldDB" id="A0A3A5MVJ3"/>
<reference evidence="1 2" key="1">
    <citation type="submission" date="2018-09" db="EMBL/GenBank/DDBJ databases">
        <title>Novel species of Cryobacterium.</title>
        <authorList>
            <person name="Liu Q."/>
            <person name="Xin Y.-H."/>
        </authorList>
    </citation>
    <scope>NUCLEOTIDE SEQUENCE [LARGE SCALE GENOMIC DNA]</scope>
    <source>
        <strain evidence="1 2">Hh39</strain>
    </source>
</reference>